<feature type="domain" description="N-acetyltransferase" evidence="5">
    <location>
        <begin position="7"/>
        <end position="152"/>
    </location>
</feature>
<reference evidence="6" key="1">
    <citation type="submission" date="2020-08" db="EMBL/GenBank/DDBJ databases">
        <title>Genome public.</title>
        <authorList>
            <person name="Liu C."/>
            <person name="Sun Q."/>
        </authorList>
    </citation>
    <scope>NUCLEOTIDE SEQUENCE</scope>
    <source>
        <strain evidence="6">NSJ-54</strain>
    </source>
</reference>
<dbReference type="NCBIfam" id="TIGR01575">
    <property type="entry name" value="rimI"/>
    <property type="match status" value="1"/>
</dbReference>
<keyword evidence="7" id="KW-1185">Reference proteome</keyword>
<keyword evidence="2" id="KW-0963">Cytoplasm</keyword>
<comment type="similarity">
    <text evidence="1">Belongs to the acetyltransferase family. RimI subfamily.</text>
</comment>
<dbReference type="InterPro" id="IPR050680">
    <property type="entry name" value="YpeA/RimI_acetyltransf"/>
</dbReference>
<dbReference type="AlphaFoldDB" id="A0A926E975"/>
<evidence type="ECO:0000259" key="5">
    <source>
        <dbReference type="PROSITE" id="PS51186"/>
    </source>
</evidence>
<evidence type="ECO:0000256" key="2">
    <source>
        <dbReference type="ARBA" id="ARBA00022490"/>
    </source>
</evidence>
<dbReference type="GO" id="GO:0008080">
    <property type="term" value="F:N-acetyltransferase activity"/>
    <property type="evidence" value="ECO:0007669"/>
    <property type="project" value="InterPro"/>
</dbReference>
<keyword evidence="6" id="KW-0687">Ribonucleoprotein</keyword>
<dbReference type="EMBL" id="JACRTC010000003">
    <property type="protein sequence ID" value="MBC8570230.1"/>
    <property type="molecule type" value="Genomic_DNA"/>
</dbReference>
<organism evidence="6 7">
    <name type="scientific">Zongyangia hominis</name>
    <dbReference type="NCBI Taxonomy" id="2763677"/>
    <lineage>
        <taxon>Bacteria</taxon>
        <taxon>Bacillati</taxon>
        <taxon>Bacillota</taxon>
        <taxon>Clostridia</taxon>
        <taxon>Eubacteriales</taxon>
        <taxon>Oscillospiraceae</taxon>
        <taxon>Zongyangia</taxon>
    </lineage>
</organism>
<dbReference type="PROSITE" id="PS51186">
    <property type="entry name" value="GNAT"/>
    <property type="match status" value="1"/>
</dbReference>
<evidence type="ECO:0000256" key="1">
    <source>
        <dbReference type="ARBA" id="ARBA00005395"/>
    </source>
</evidence>
<dbReference type="Proteomes" id="UP000660861">
    <property type="component" value="Unassembled WGS sequence"/>
</dbReference>
<dbReference type="InterPro" id="IPR006464">
    <property type="entry name" value="AcTrfase_RimI/Ard1"/>
</dbReference>
<dbReference type="Gene3D" id="3.40.630.30">
    <property type="match status" value="1"/>
</dbReference>
<accession>A0A926E975</accession>
<name>A0A926E975_9FIRM</name>
<dbReference type="GO" id="GO:0005840">
    <property type="term" value="C:ribosome"/>
    <property type="evidence" value="ECO:0007669"/>
    <property type="project" value="UniProtKB-KW"/>
</dbReference>
<dbReference type="PANTHER" id="PTHR43420">
    <property type="entry name" value="ACETYLTRANSFERASE"/>
    <property type="match status" value="1"/>
</dbReference>
<evidence type="ECO:0000256" key="4">
    <source>
        <dbReference type="ARBA" id="ARBA00023315"/>
    </source>
</evidence>
<protein>
    <submittedName>
        <fullName evidence="6">Ribosomal protein S18-alanine N-acetyltransferase</fullName>
    </submittedName>
</protein>
<dbReference type="InterPro" id="IPR016181">
    <property type="entry name" value="Acyl_CoA_acyltransferase"/>
</dbReference>
<comment type="caution">
    <text evidence="6">The sequence shown here is derived from an EMBL/GenBank/DDBJ whole genome shotgun (WGS) entry which is preliminary data.</text>
</comment>
<gene>
    <name evidence="6" type="primary">rimI</name>
    <name evidence="6" type="ORF">H8709_05245</name>
</gene>
<keyword evidence="6" id="KW-0689">Ribosomal protein</keyword>
<dbReference type="InterPro" id="IPR000182">
    <property type="entry name" value="GNAT_dom"/>
</dbReference>
<sequence length="181" mass="20936">MEAIEGIRIVKMEQRHIREVARLEKECFSTPWRDEGLAYELTNPLAAFYVALDPQDRVAGYAGMHNIVGEGYITNIAVYASCRRRGIGRALLQTLLHFAKEHELRLVTLEVRASNTGAIALYEQMGFDRVGFRPGYYQKPKEDALIMTRRYWSSDLFPEQIHQGDYLNEQRKEETVENISH</sequence>
<dbReference type="SUPFAM" id="SSF55729">
    <property type="entry name" value="Acyl-CoA N-acyltransferases (Nat)"/>
    <property type="match status" value="1"/>
</dbReference>
<evidence type="ECO:0000256" key="3">
    <source>
        <dbReference type="ARBA" id="ARBA00022679"/>
    </source>
</evidence>
<dbReference type="RefSeq" id="WP_262397332.1">
    <property type="nucleotide sequence ID" value="NZ_JACRTC010000003.1"/>
</dbReference>
<dbReference type="Pfam" id="PF00583">
    <property type="entry name" value="Acetyltransf_1"/>
    <property type="match status" value="1"/>
</dbReference>
<dbReference type="CDD" id="cd04301">
    <property type="entry name" value="NAT_SF"/>
    <property type="match status" value="1"/>
</dbReference>
<evidence type="ECO:0000313" key="6">
    <source>
        <dbReference type="EMBL" id="MBC8570230.1"/>
    </source>
</evidence>
<dbReference type="PANTHER" id="PTHR43420:SF44">
    <property type="entry name" value="ACETYLTRANSFERASE YPEA"/>
    <property type="match status" value="1"/>
</dbReference>
<keyword evidence="3" id="KW-0808">Transferase</keyword>
<keyword evidence="4" id="KW-0012">Acyltransferase</keyword>
<proteinExistence type="inferred from homology"/>
<evidence type="ECO:0000313" key="7">
    <source>
        <dbReference type="Proteomes" id="UP000660861"/>
    </source>
</evidence>